<evidence type="ECO:0000256" key="5">
    <source>
        <dbReference type="ARBA" id="ARBA00022989"/>
    </source>
</evidence>
<dbReference type="SUPFAM" id="SSF161098">
    <property type="entry name" value="MetI-like"/>
    <property type="match status" value="1"/>
</dbReference>
<comment type="subcellular location">
    <subcellularLocation>
        <location evidence="1 7">Cell membrane</location>
        <topology evidence="1 7">Multi-pass membrane protein</topology>
    </subcellularLocation>
</comment>
<keyword evidence="10" id="KW-1185">Reference proteome</keyword>
<dbReference type="Proteomes" id="UP000192674">
    <property type="component" value="Unassembled WGS sequence"/>
</dbReference>
<dbReference type="PROSITE" id="PS50928">
    <property type="entry name" value="ABC_TM1"/>
    <property type="match status" value="1"/>
</dbReference>
<dbReference type="EMBL" id="FWXV01000011">
    <property type="protein sequence ID" value="SMD25300.1"/>
    <property type="molecule type" value="Genomic_DNA"/>
</dbReference>
<sequence length="296" mass="32643">MAILAHKDAQPLTATQAERYAASADRRTRLFNRCCTGVLIAFALLWLVPLAWALDTALKPNGETIDPTWVIENPTLASFQTILAEGNIINWYAASFIISALAATGTVLTASLAAYALSRMRFRYRWLAFWFILIGIMIPRQVLIVPQFRELGAVDLLNTYWAVILPAIPTAIAVFVFKQFFDGIPKDLDEAARIDGASFFHTYRRIVLPLARPAVSAVAIFSFVWAWNDLLWPLLALTNPDIMTIPVGLATVQGSYGIRYADTMASAILGALPLVLVFLLFQRRIVEGIAGTGLKG</sequence>
<keyword evidence="6 7" id="KW-0472">Membrane</keyword>
<evidence type="ECO:0000256" key="4">
    <source>
        <dbReference type="ARBA" id="ARBA00022692"/>
    </source>
</evidence>
<feature type="transmembrane region" description="Helical" evidence="7">
    <location>
        <begin position="263"/>
        <end position="281"/>
    </location>
</feature>
<keyword evidence="3" id="KW-1003">Cell membrane</keyword>
<reference evidence="9 10" key="1">
    <citation type="submission" date="2017-04" db="EMBL/GenBank/DDBJ databases">
        <authorList>
            <person name="Afonso C.L."/>
            <person name="Miller P.J."/>
            <person name="Scott M.A."/>
            <person name="Spackman E."/>
            <person name="Goraichik I."/>
            <person name="Dimitrov K.M."/>
            <person name="Suarez D.L."/>
            <person name="Swayne D.E."/>
        </authorList>
    </citation>
    <scope>NUCLEOTIDE SEQUENCE [LARGE SCALE GENOMIC DNA]</scope>
    <source>
        <strain evidence="9 10">DSM 43828</strain>
    </source>
</reference>
<accession>A0A1W2FTP8</accession>
<dbReference type="InterPro" id="IPR000515">
    <property type="entry name" value="MetI-like"/>
</dbReference>
<feature type="transmembrane region" description="Helical" evidence="7">
    <location>
        <begin position="160"/>
        <end position="177"/>
    </location>
</feature>
<keyword evidence="5 7" id="KW-1133">Transmembrane helix</keyword>
<feature type="transmembrane region" description="Helical" evidence="7">
    <location>
        <begin position="91"/>
        <end position="115"/>
    </location>
</feature>
<dbReference type="PANTHER" id="PTHR43744:SF12">
    <property type="entry name" value="ABC TRANSPORTER PERMEASE PROTEIN MG189-RELATED"/>
    <property type="match status" value="1"/>
</dbReference>
<dbReference type="InterPro" id="IPR035906">
    <property type="entry name" value="MetI-like_sf"/>
</dbReference>
<keyword evidence="9" id="KW-0762">Sugar transport</keyword>
<evidence type="ECO:0000256" key="2">
    <source>
        <dbReference type="ARBA" id="ARBA00022448"/>
    </source>
</evidence>
<keyword evidence="2 7" id="KW-0813">Transport</keyword>
<protein>
    <submittedName>
        <fullName evidence="9">Multiple sugar transport system permease protein</fullName>
    </submittedName>
</protein>
<name>A0A1W2FTP8_KIBAR</name>
<dbReference type="GO" id="GO:0055085">
    <property type="term" value="P:transmembrane transport"/>
    <property type="evidence" value="ECO:0007669"/>
    <property type="project" value="InterPro"/>
</dbReference>
<dbReference type="PANTHER" id="PTHR43744">
    <property type="entry name" value="ABC TRANSPORTER PERMEASE PROTEIN MG189-RELATED-RELATED"/>
    <property type="match status" value="1"/>
</dbReference>
<evidence type="ECO:0000256" key="1">
    <source>
        <dbReference type="ARBA" id="ARBA00004651"/>
    </source>
</evidence>
<dbReference type="OrthoDB" id="4821463at2"/>
<proteinExistence type="inferred from homology"/>
<dbReference type="CDD" id="cd06261">
    <property type="entry name" value="TM_PBP2"/>
    <property type="match status" value="1"/>
</dbReference>
<evidence type="ECO:0000256" key="7">
    <source>
        <dbReference type="RuleBase" id="RU363032"/>
    </source>
</evidence>
<feature type="transmembrane region" description="Helical" evidence="7">
    <location>
        <begin position="206"/>
        <end position="227"/>
    </location>
</feature>
<evidence type="ECO:0000313" key="10">
    <source>
        <dbReference type="Proteomes" id="UP000192674"/>
    </source>
</evidence>
<evidence type="ECO:0000256" key="3">
    <source>
        <dbReference type="ARBA" id="ARBA00022475"/>
    </source>
</evidence>
<dbReference type="Gene3D" id="1.10.3720.10">
    <property type="entry name" value="MetI-like"/>
    <property type="match status" value="1"/>
</dbReference>
<organism evidence="9 10">
    <name type="scientific">Kibdelosporangium aridum</name>
    <dbReference type="NCBI Taxonomy" id="2030"/>
    <lineage>
        <taxon>Bacteria</taxon>
        <taxon>Bacillati</taxon>
        <taxon>Actinomycetota</taxon>
        <taxon>Actinomycetes</taxon>
        <taxon>Pseudonocardiales</taxon>
        <taxon>Pseudonocardiaceae</taxon>
        <taxon>Kibdelosporangium</taxon>
    </lineage>
</organism>
<evidence type="ECO:0000259" key="8">
    <source>
        <dbReference type="PROSITE" id="PS50928"/>
    </source>
</evidence>
<feature type="domain" description="ABC transmembrane type-1" evidence="8">
    <location>
        <begin position="92"/>
        <end position="281"/>
    </location>
</feature>
<dbReference type="Pfam" id="PF00528">
    <property type="entry name" value="BPD_transp_1"/>
    <property type="match status" value="1"/>
</dbReference>
<dbReference type="GO" id="GO:0005886">
    <property type="term" value="C:plasma membrane"/>
    <property type="evidence" value="ECO:0007669"/>
    <property type="project" value="UniProtKB-SubCell"/>
</dbReference>
<evidence type="ECO:0000256" key="6">
    <source>
        <dbReference type="ARBA" id="ARBA00023136"/>
    </source>
</evidence>
<gene>
    <name evidence="9" type="ORF">SAMN05661093_09032</name>
</gene>
<dbReference type="AlphaFoldDB" id="A0A1W2FTP8"/>
<feature type="transmembrane region" description="Helical" evidence="7">
    <location>
        <begin position="127"/>
        <end position="148"/>
    </location>
</feature>
<dbReference type="RefSeq" id="WP_084433354.1">
    <property type="nucleotide sequence ID" value="NZ_FWXV01000011.1"/>
</dbReference>
<evidence type="ECO:0000313" key="9">
    <source>
        <dbReference type="EMBL" id="SMD25300.1"/>
    </source>
</evidence>
<comment type="similarity">
    <text evidence="7">Belongs to the binding-protein-dependent transport system permease family.</text>
</comment>
<keyword evidence="4 7" id="KW-0812">Transmembrane</keyword>
<feature type="transmembrane region" description="Helical" evidence="7">
    <location>
        <begin position="30"/>
        <end position="54"/>
    </location>
</feature>